<dbReference type="SMART" id="SM00671">
    <property type="entry name" value="SEL1"/>
    <property type="match status" value="2"/>
</dbReference>
<feature type="domain" description="SH3b" evidence="2">
    <location>
        <begin position="177"/>
        <end position="229"/>
    </location>
</feature>
<dbReference type="InterPro" id="IPR011990">
    <property type="entry name" value="TPR-like_helical_dom_sf"/>
</dbReference>
<dbReference type="AlphaFoldDB" id="A0A1G5PV56"/>
<feature type="chain" id="PRO_5011706380" evidence="1">
    <location>
        <begin position="23"/>
        <end position="237"/>
    </location>
</feature>
<dbReference type="STRING" id="415747.SAMN03097708_00934"/>
<dbReference type="InterPro" id="IPR052748">
    <property type="entry name" value="ISR_Activator"/>
</dbReference>
<name>A0A1G5PV56_9GAMM</name>
<evidence type="ECO:0000256" key="1">
    <source>
        <dbReference type="SAM" id="SignalP"/>
    </source>
</evidence>
<keyword evidence="4" id="KW-1185">Reference proteome</keyword>
<dbReference type="InterPro" id="IPR003646">
    <property type="entry name" value="SH3-like_bac-type"/>
</dbReference>
<dbReference type="OrthoDB" id="8561742at2"/>
<evidence type="ECO:0000313" key="4">
    <source>
        <dbReference type="Proteomes" id="UP000199648"/>
    </source>
</evidence>
<gene>
    <name evidence="3" type="ORF">SAMN03097708_00934</name>
</gene>
<dbReference type="PANTHER" id="PTHR45011">
    <property type="entry name" value="DAP3-BINDING CELL DEATH ENHANCER 1"/>
    <property type="match status" value="1"/>
</dbReference>
<dbReference type="Proteomes" id="UP000199648">
    <property type="component" value="Unassembled WGS sequence"/>
</dbReference>
<keyword evidence="1" id="KW-0732">Signal</keyword>
<dbReference type="RefSeq" id="WP_092993101.1">
    <property type="nucleotide sequence ID" value="NZ_FMWD01000002.1"/>
</dbReference>
<proteinExistence type="predicted"/>
<dbReference type="SUPFAM" id="SSF81901">
    <property type="entry name" value="HCP-like"/>
    <property type="match status" value="1"/>
</dbReference>
<dbReference type="Gene3D" id="2.30.30.40">
    <property type="entry name" value="SH3 Domains"/>
    <property type="match status" value="1"/>
</dbReference>
<dbReference type="Gene3D" id="1.25.40.10">
    <property type="entry name" value="Tetratricopeptide repeat domain"/>
    <property type="match status" value="1"/>
</dbReference>
<evidence type="ECO:0000313" key="3">
    <source>
        <dbReference type="EMBL" id="SCZ53454.1"/>
    </source>
</evidence>
<dbReference type="EMBL" id="FMWD01000002">
    <property type="protein sequence ID" value="SCZ53454.1"/>
    <property type="molecule type" value="Genomic_DNA"/>
</dbReference>
<reference evidence="3 4" key="1">
    <citation type="submission" date="2016-10" db="EMBL/GenBank/DDBJ databases">
        <authorList>
            <person name="de Groot N.N."/>
        </authorList>
    </citation>
    <scope>NUCLEOTIDE SEQUENCE [LARGE SCALE GENOMIC DNA]</scope>
    <source>
        <strain evidence="3 4">HLD2</strain>
    </source>
</reference>
<dbReference type="Pfam" id="PF08239">
    <property type="entry name" value="SH3_3"/>
    <property type="match status" value="1"/>
</dbReference>
<dbReference type="Pfam" id="PF08238">
    <property type="entry name" value="Sel1"/>
    <property type="match status" value="2"/>
</dbReference>
<sequence>MSRRLRLVGALGLCLTTGMAQGAQPAGIPEDIHSRASEAMQQGNYAMAYCQWQPLAEEGDAEAQFALGWMYHHGYGLAIDDREAVTWWQRAVEQGHLEAMFSLGTLYTIGSDSVERDFPAAMRLWSGAARQGHQDARLALRQLAGRANPEVEEAAKELLAEQPQVFGLLTEVVVRRANIRGGPGTDHRVIAVMDRGKRLVEFLRRGDWVKIGVGGESPQVGWIYGKLVSEPEPIAEK</sequence>
<dbReference type="InterPro" id="IPR006597">
    <property type="entry name" value="Sel1-like"/>
</dbReference>
<evidence type="ECO:0000259" key="2">
    <source>
        <dbReference type="Pfam" id="PF08239"/>
    </source>
</evidence>
<dbReference type="PANTHER" id="PTHR45011:SF1">
    <property type="entry name" value="DAP3-BINDING CELL DEATH ENHANCER 1"/>
    <property type="match status" value="1"/>
</dbReference>
<organism evidence="3 4">
    <name type="scientific">Thiohalomonas denitrificans</name>
    <dbReference type="NCBI Taxonomy" id="415747"/>
    <lineage>
        <taxon>Bacteria</taxon>
        <taxon>Pseudomonadati</taxon>
        <taxon>Pseudomonadota</taxon>
        <taxon>Gammaproteobacteria</taxon>
        <taxon>Thiohalomonadales</taxon>
        <taxon>Thiohalomonadaceae</taxon>
        <taxon>Thiohalomonas</taxon>
    </lineage>
</organism>
<accession>A0A1G5PV56</accession>
<protein>
    <submittedName>
        <fullName evidence="3">Sel1 repeat-containing protein</fullName>
    </submittedName>
</protein>
<feature type="signal peptide" evidence="1">
    <location>
        <begin position="1"/>
        <end position="22"/>
    </location>
</feature>